<dbReference type="GO" id="GO:0016746">
    <property type="term" value="F:acyltransferase activity"/>
    <property type="evidence" value="ECO:0007669"/>
    <property type="project" value="UniProtKB-KW"/>
</dbReference>
<feature type="domain" description="DUF374" evidence="1">
    <location>
        <begin position="64"/>
        <end position="128"/>
    </location>
</feature>
<dbReference type="EMBL" id="JACNJH010000088">
    <property type="protein sequence ID" value="MBC8360413.1"/>
    <property type="molecule type" value="Genomic_DNA"/>
</dbReference>
<name>A0A8J6TLA2_9BACT</name>
<sequence>MMKRLTKQRFSAYIGLLLAKVIGATYRIRVLNPEAEQNILKKGQVPIYASWHQRFFPGIMFMLSRRPISLMISQSRDGELISTIASVLGYHPIRGSSSRGGKQALREICLLANKGCKIAHIVDGPRGPLGVVKPGLLVIAQVSGMPILPSISSSEKKWIFNSWDRFMVPKPFSRIIIRFGDEIYVPKKLNGPDFERQRSAIERTMKELYLETDFLWTKTEEIDRMFKH</sequence>
<dbReference type="SUPFAM" id="SSF69593">
    <property type="entry name" value="Glycerol-3-phosphate (1)-acyltransferase"/>
    <property type="match status" value="1"/>
</dbReference>
<gene>
    <name evidence="2" type="ORF">H8E23_03300</name>
</gene>
<dbReference type="Pfam" id="PF04028">
    <property type="entry name" value="DUF374"/>
    <property type="match status" value="1"/>
</dbReference>
<accession>A0A8J6TLA2</accession>
<protein>
    <submittedName>
        <fullName evidence="2">Lysophospholipid acyltransferase family protein</fullName>
    </submittedName>
</protein>
<dbReference type="AlphaFoldDB" id="A0A8J6TLA2"/>
<proteinExistence type="predicted"/>
<evidence type="ECO:0000313" key="3">
    <source>
        <dbReference type="Proteomes" id="UP000603434"/>
    </source>
</evidence>
<evidence type="ECO:0000313" key="2">
    <source>
        <dbReference type="EMBL" id="MBC8360413.1"/>
    </source>
</evidence>
<dbReference type="CDD" id="cd07983">
    <property type="entry name" value="LPLAT_DUF374-like"/>
    <property type="match status" value="1"/>
</dbReference>
<dbReference type="InterPro" id="IPR007172">
    <property type="entry name" value="DUF374"/>
</dbReference>
<keyword evidence="2" id="KW-0808">Transferase</keyword>
<organism evidence="2 3">
    <name type="scientific">Candidatus Desulfatibia profunda</name>
    <dbReference type="NCBI Taxonomy" id="2841695"/>
    <lineage>
        <taxon>Bacteria</taxon>
        <taxon>Pseudomonadati</taxon>
        <taxon>Thermodesulfobacteriota</taxon>
        <taxon>Desulfobacteria</taxon>
        <taxon>Desulfobacterales</taxon>
        <taxon>Desulfobacterales incertae sedis</taxon>
        <taxon>Candidatus Desulfatibia</taxon>
    </lineage>
</organism>
<comment type="caution">
    <text evidence="2">The sequence shown here is derived from an EMBL/GenBank/DDBJ whole genome shotgun (WGS) entry which is preliminary data.</text>
</comment>
<reference evidence="2 3" key="1">
    <citation type="submission" date="2020-08" db="EMBL/GenBank/DDBJ databases">
        <title>Bridging the membrane lipid divide: bacteria of the FCB group superphylum have the potential to synthesize archaeal ether lipids.</title>
        <authorList>
            <person name="Villanueva L."/>
            <person name="Von Meijenfeldt F.A.B."/>
            <person name="Westbye A.B."/>
            <person name="Yadav S."/>
            <person name="Hopmans E.C."/>
            <person name="Dutilh B.E."/>
            <person name="Sinninghe Damste J.S."/>
        </authorList>
    </citation>
    <scope>NUCLEOTIDE SEQUENCE [LARGE SCALE GENOMIC DNA]</scope>
    <source>
        <strain evidence="2">NIOZ-UU30</strain>
    </source>
</reference>
<dbReference type="Proteomes" id="UP000603434">
    <property type="component" value="Unassembled WGS sequence"/>
</dbReference>
<evidence type="ECO:0000259" key="1">
    <source>
        <dbReference type="Pfam" id="PF04028"/>
    </source>
</evidence>
<keyword evidence="2" id="KW-0012">Acyltransferase</keyword>